<dbReference type="Gene3D" id="3.40.50.300">
    <property type="entry name" value="P-loop containing nucleotide triphosphate hydrolases"/>
    <property type="match status" value="2"/>
</dbReference>
<dbReference type="InterPro" id="IPR027417">
    <property type="entry name" value="P-loop_NTPase"/>
</dbReference>
<keyword evidence="2" id="KW-0378">Hydrolase</keyword>
<protein>
    <submittedName>
        <fullName evidence="2">DEAD/DEAH box helicase</fullName>
    </submittedName>
</protein>
<keyword evidence="2" id="KW-0347">Helicase</keyword>
<name>A0A5C7A4K6_9GAMM</name>
<proteinExistence type="predicted"/>
<dbReference type="EMBL" id="VORZ01000001">
    <property type="protein sequence ID" value="TXD97544.1"/>
    <property type="molecule type" value="Genomic_DNA"/>
</dbReference>
<dbReference type="Proteomes" id="UP000321903">
    <property type="component" value="Unassembled WGS sequence"/>
</dbReference>
<dbReference type="GO" id="GO:0003677">
    <property type="term" value="F:DNA binding"/>
    <property type="evidence" value="ECO:0007669"/>
    <property type="project" value="InterPro"/>
</dbReference>
<evidence type="ECO:0000313" key="3">
    <source>
        <dbReference type="Proteomes" id="UP000321903"/>
    </source>
</evidence>
<dbReference type="Pfam" id="PF04851">
    <property type="entry name" value="ResIII"/>
    <property type="match status" value="1"/>
</dbReference>
<evidence type="ECO:0000259" key="1">
    <source>
        <dbReference type="PROSITE" id="PS51192"/>
    </source>
</evidence>
<dbReference type="SMART" id="SM00487">
    <property type="entry name" value="DEXDc"/>
    <property type="match status" value="1"/>
</dbReference>
<dbReference type="InterPro" id="IPR014001">
    <property type="entry name" value="Helicase_ATP-bd"/>
</dbReference>
<reference evidence="2 3" key="1">
    <citation type="submission" date="2019-08" db="EMBL/GenBank/DDBJ databases">
        <title>Genome sequence of Psychrobacter frigidicola ACAM304 (type strain).</title>
        <authorList>
            <person name="Bowman J.P."/>
        </authorList>
    </citation>
    <scope>NUCLEOTIDE SEQUENCE [LARGE SCALE GENOMIC DNA]</scope>
    <source>
        <strain evidence="2 3">ACAM 304</strain>
    </source>
</reference>
<comment type="caution">
    <text evidence="2">The sequence shown here is derived from an EMBL/GenBank/DDBJ whole genome shotgun (WGS) entry which is preliminary data.</text>
</comment>
<organism evidence="2 3">
    <name type="scientific">Psychrobacter frigidicola</name>
    <dbReference type="NCBI Taxonomy" id="45611"/>
    <lineage>
        <taxon>Bacteria</taxon>
        <taxon>Pseudomonadati</taxon>
        <taxon>Pseudomonadota</taxon>
        <taxon>Gammaproteobacteria</taxon>
        <taxon>Moraxellales</taxon>
        <taxon>Moraxellaceae</taxon>
        <taxon>Psychrobacter</taxon>
    </lineage>
</organism>
<sequence length="1081" mass="123743">MELTLPELSLSTKQVGSKNSYHLSIEPRKIINFDEIIEDKGYSLIHDGEVQYCFVRDNNRVPEGFEYVIHCDKQLTVNSFDSVKLKEWLKHPNKIHHTPAEVRGSWRNKFHFKEEDTSNEVLGLRIPQISALYAILSHIKVSSQMATVVMPTGTGKTETMLSVLAVERCEKLLVIVPSDALRNQLAEKFITFGLLKAFGILDKDTLNPIVGILKQGVSALNDLFDIIDNSNVIVTTMSIMDGYNSNDLLQIAERFTHVFVDEAHHAKANSWERVLSKFDKAKVVQFTATPFRQDGKALNGKVIFNFSLKMAQDQGYFKPIDFLPIREYDLKKADRVIAQTAVARLRQDIANGHNHILMARCATKSKAEEVFRIYAEFTDLNPILVHSSIRDKKAILNAIINLEHKVIVAVNMLGEGFDLPHLKIAAFHDIRKSLPITLQFAGRFTRSSLDNQLGTASFVANIADVTVEEELSDLYARDANWNSLLAAYSTDATSEEMEFYEFIHEFRDLANSQIPFQNIRFAMSAMVYRNISENSIAYFDRFEQGLQRFKECEYHFSDYNEANQTLVIITADKVNIDWVNYKEIYGLNWRLMVLHYNVEEKLLFIHDSNRDDNFDKLAEAILVAPLHIKKIDVFRVLDGINRLQLQNVGLKEFLSKSIRFTMRSGSDIEEAIADSTLRSTEKSFVSGTGYKEGDKVTIGCSFKGRIWSKRRGNIKNFVTWCEEMSKSLNDESIDPNQVLKATLQPKEVNSLPDNVPIMIDWDEGIYTDYSESHVYLEIDNQSINLSECSINLGNCSNNEILFEIETPSHNVKFKQTIIVEKVDGQAQSRYLITKLSTYQAHFKLKTKRVDLDFYFNDTPPSVWYADGSRLTGNEYTTIEQIMTPYPVEKLIARDWTGVDIGKESQYVEPLIIDSIQYRVINDLKAQDFDIIYDDDGSGEIADVVAIRDEESRIYIQLHHLKYAKDGRISARIDNFYEVCGQAQKSVIWKQKKGSDFFNHLLRRQTKVRLGQSRSRIEKGSVEKLESLMSMANRKPIKFEIFIVQPSLSIDNPPEDTLRLLAVTEKYLKETANIDLNVIVNE</sequence>
<dbReference type="InterPro" id="IPR050742">
    <property type="entry name" value="Helicase_Restrict-Modif_Enz"/>
</dbReference>
<keyword evidence="2" id="KW-0067">ATP-binding</keyword>
<dbReference type="PROSITE" id="PS51192">
    <property type="entry name" value="HELICASE_ATP_BIND_1"/>
    <property type="match status" value="1"/>
</dbReference>
<keyword evidence="3" id="KW-1185">Reference proteome</keyword>
<dbReference type="CDD" id="cd17926">
    <property type="entry name" value="DEXHc_RE"/>
    <property type="match status" value="1"/>
</dbReference>
<dbReference type="OrthoDB" id="5165890at2"/>
<dbReference type="AlphaFoldDB" id="A0A5C7A4K6"/>
<dbReference type="PANTHER" id="PTHR47396">
    <property type="entry name" value="TYPE I RESTRICTION ENZYME ECOKI R PROTEIN"/>
    <property type="match status" value="1"/>
</dbReference>
<keyword evidence="2" id="KW-0547">Nucleotide-binding</keyword>
<dbReference type="InterPro" id="IPR006935">
    <property type="entry name" value="Helicase/UvrB_N"/>
</dbReference>
<dbReference type="GO" id="GO:0005829">
    <property type="term" value="C:cytosol"/>
    <property type="evidence" value="ECO:0007669"/>
    <property type="project" value="TreeGrafter"/>
</dbReference>
<evidence type="ECO:0000313" key="2">
    <source>
        <dbReference type="EMBL" id="TXD97544.1"/>
    </source>
</evidence>
<accession>A0A5C7A4K6</accession>
<feature type="domain" description="Helicase ATP-binding" evidence="1">
    <location>
        <begin position="137"/>
        <end position="308"/>
    </location>
</feature>
<dbReference type="PANTHER" id="PTHR47396:SF1">
    <property type="entry name" value="ATP-DEPENDENT HELICASE IRC3-RELATED"/>
    <property type="match status" value="1"/>
</dbReference>
<dbReference type="SUPFAM" id="SSF52540">
    <property type="entry name" value="P-loop containing nucleoside triphosphate hydrolases"/>
    <property type="match status" value="1"/>
</dbReference>
<gene>
    <name evidence="2" type="ORF">ES754_00730</name>
</gene>
<dbReference type="RefSeq" id="WP_147221144.1">
    <property type="nucleotide sequence ID" value="NZ_CAJGYY010000001.1"/>
</dbReference>
<dbReference type="GO" id="GO:0016787">
    <property type="term" value="F:hydrolase activity"/>
    <property type="evidence" value="ECO:0007669"/>
    <property type="project" value="InterPro"/>
</dbReference>
<dbReference type="GO" id="GO:0005524">
    <property type="term" value="F:ATP binding"/>
    <property type="evidence" value="ECO:0007669"/>
    <property type="project" value="InterPro"/>
</dbReference>
<dbReference type="GO" id="GO:0004386">
    <property type="term" value="F:helicase activity"/>
    <property type="evidence" value="ECO:0007669"/>
    <property type="project" value="UniProtKB-KW"/>
</dbReference>